<keyword evidence="3" id="KW-1185">Reference proteome</keyword>
<feature type="transmembrane region" description="Helical" evidence="1">
    <location>
        <begin position="363"/>
        <end position="383"/>
    </location>
</feature>
<feature type="transmembrane region" description="Helical" evidence="1">
    <location>
        <begin position="463"/>
        <end position="483"/>
    </location>
</feature>
<feature type="transmembrane region" description="Helical" evidence="1">
    <location>
        <begin position="389"/>
        <end position="410"/>
    </location>
</feature>
<organism evidence="2 3">
    <name type="scientific">Lapillicoccus jejuensis</name>
    <dbReference type="NCBI Taxonomy" id="402171"/>
    <lineage>
        <taxon>Bacteria</taxon>
        <taxon>Bacillati</taxon>
        <taxon>Actinomycetota</taxon>
        <taxon>Actinomycetes</taxon>
        <taxon>Micrococcales</taxon>
        <taxon>Intrasporangiaceae</taxon>
        <taxon>Lapillicoccus</taxon>
    </lineage>
</organism>
<dbReference type="EMBL" id="VFMN01000001">
    <property type="protein sequence ID" value="TQJ08210.1"/>
    <property type="molecule type" value="Genomic_DNA"/>
</dbReference>
<dbReference type="AlphaFoldDB" id="A0A542DYN3"/>
<feature type="transmembrane region" description="Helical" evidence="1">
    <location>
        <begin position="516"/>
        <end position="534"/>
    </location>
</feature>
<protein>
    <submittedName>
        <fullName evidence="2">Uncharacterized protein</fullName>
    </submittedName>
</protein>
<feature type="transmembrane region" description="Helical" evidence="1">
    <location>
        <begin position="422"/>
        <end position="443"/>
    </location>
</feature>
<proteinExistence type="predicted"/>
<feature type="transmembrane region" description="Helical" evidence="1">
    <location>
        <begin position="638"/>
        <end position="656"/>
    </location>
</feature>
<evidence type="ECO:0000313" key="2">
    <source>
        <dbReference type="EMBL" id="TQJ08210.1"/>
    </source>
</evidence>
<dbReference type="RefSeq" id="WP_170185587.1">
    <property type="nucleotide sequence ID" value="NZ_BAAAPR010000002.1"/>
</dbReference>
<dbReference type="Proteomes" id="UP000317893">
    <property type="component" value="Unassembled WGS sequence"/>
</dbReference>
<reference evidence="2 3" key="1">
    <citation type="submission" date="2019-06" db="EMBL/GenBank/DDBJ databases">
        <title>Sequencing the genomes of 1000 actinobacteria strains.</title>
        <authorList>
            <person name="Klenk H.-P."/>
        </authorList>
    </citation>
    <scope>NUCLEOTIDE SEQUENCE [LARGE SCALE GENOMIC DNA]</scope>
    <source>
        <strain evidence="2 3">DSM 18607</strain>
    </source>
</reference>
<name>A0A542DYN3_9MICO</name>
<keyword evidence="1" id="KW-0812">Transmembrane</keyword>
<evidence type="ECO:0000256" key="1">
    <source>
        <dbReference type="SAM" id="Phobius"/>
    </source>
</evidence>
<feature type="transmembrane region" description="Helical" evidence="1">
    <location>
        <begin position="323"/>
        <end position="342"/>
    </location>
</feature>
<gene>
    <name evidence="2" type="ORF">FB458_1294</name>
</gene>
<sequence>MSRRQWGQVLALVVVVAALVAGLAVGGGLRSREAAPRPLPSAAGPVVLVGVPGLQPSDVDPTRTPTLWAMVRDGASATLNVTAVHPVTCPVDGWLTVSAGGRAGAADGAGCPAPQVSGGSVTGWTSYADAARARPYDAVPGLLGTTLASAGRCVSAIGPGAGVGAADEQGRVASYRDGVDGAPPRCPVGLVDGGTVTGSGSARIAAAAAADAVVARVRSSAPDADVLVAGLADDGRAGMRLVVLAGAGVEPGYLVSPSTHQARITQLPDLTATLLARTGVAVPRAVAGSALQRSPAASGTEAARDRLRALVDVEQASRSVTPVVAPLFTIWGFVAAALLLLVALARRRGWRARTRLTDVVRRVLVVLAAVPAATYLAMLLPWWRAGSPTLALLGAVALWSLLVGGAALAGSWRRSPTGPPTAVALVTLVVLVVDLLTGSRLQVASLLGLNPTVGGRFYGLGNVAFALQAGAFFVVAGTLVARLPRRPRVAAALVTLLALVVLVVDAGPTWGAKVGGPPAFAPGVALLVLLVLGVRVTWRRLLLVGGGTLLLVVAIALADWARGAGRRSHLGDYVQTLLDGGGGDVVVRKLEQNLGTLTGTSVFAYLIPVGLVLVWWGLLAPGSWVARPLAPLFRRVPAWRPALLALTLTVTIGLFVNDTGVAIPPVSWLLVAPLAAAAALHDLALRDRSHR</sequence>
<keyword evidence="1" id="KW-0472">Membrane</keyword>
<feature type="transmembrane region" description="Helical" evidence="1">
    <location>
        <begin position="541"/>
        <end position="561"/>
    </location>
</feature>
<evidence type="ECO:0000313" key="3">
    <source>
        <dbReference type="Proteomes" id="UP000317893"/>
    </source>
</evidence>
<feature type="transmembrane region" description="Helical" evidence="1">
    <location>
        <begin position="490"/>
        <end position="510"/>
    </location>
</feature>
<keyword evidence="1" id="KW-1133">Transmembrane helix</keyword>
<feature type="transmembrane region" description="Helical" evidence="1">
    <location>
        <begin position="662"/>
        <end position="685"/>
    </location>
</feature>
<comment type="caution">
    <text evidence="2">The sequence shown here is derived from an EMBL/GenBank/DDBJ whole genome shotgun (WGS) entry which is preliminary data.</text>
</comment>
<accession>A0A542DYN3</accession>
<feature type="transmembrane region" description="Helical" evidence="1">
    <location>
        <begin position="602"/>
        <end position="626"/>
    </location>
</feature>